<keyword evidence="10 12" id="KW-0472">Membrane</keyword>
<dbReference type="Proteomes" id="UP000238823">
    <property type="component" value="Unassembled WGS sequence"/>
</dbReference>
<dbReference type="EC" id="3.4.24.-" evidence="14"/>
<evidence type="ECO:0000259" key="13">
    <source>
        <dbReference type="PROSITE" id="PS50106"/>
    </source>
</evidence>
<gene>
    <name evidence="14" type="primary">rasP</name>
    <name evidence="14" type="ORF">ENSA7_58950</name>
</gene>
<feature type="transmembrane region" description="Helical" evidence="12">
    <location>
        <begin position="7"/>
        <end position="27"/>
    </location>
</feature>
<dbReference type="InterPro" id="IPR008915">
    <property type="entry name" value="Peptidase_M50"/>
</dbReference>
<dbReference type="InterPro" id="IPR001478">
    <property type="entry name" value="PDZ"/>
</dbReference>
<proteinExistence type="inferred from homology"/>
<dbReference type="PANTHER" id="PTHR42837">
    <property type="entry name" value="REGULATOR OF SIGMA-E PROTEASE RSEP"/>
    <property type="match status" value="1"/>
</dbReference>
<comment type="cofactor">
    <cofactor evidence="1">
        <name>Zn(2+)</name>
        <dbReference type="ChEBI" id="CHEBI:29105"/>
    </cofactor>
</comment>
<keyword evidence="6 14" id="KW-0378">Hydrolase</keyword>
<feature type="compositionally biased region" description="Low complexity" evidence="11">
    <location>
        <begin position="390"/>
        <end position="406"/>
    </location>
</feature>
<evidence type="ECO:0000256" key="11">
    <source>
        <dbReference type="SAM" id="MobiDB-lite"/>
    </source>
</evidence>
<dbReference type="InterPro" id="IPR036034">
    <property type="entry name" value="PDZ_sf"/>
</dbReference>
<feature type="domain" description="PDZ" evidence="13">
    <location>
        <begin position="146"/>
        <end position="179"/>
    </location>
</feature>
<evidence type="ECO:0000256" key="9">
    <source>
        <dbReference type="ARBA" id="ARBA00023049"/>
    </source>
</evidence>
<dbReference type="AlphaFoldDB" id="A0A2S9Y852"/>
<dbReference type="Gene3D" id="2.30.42.10">
    <property type="match status" value="1"/>
</dbReference>
<comment type="similarity">
    <text evidence="3">Belongs to the peptidase M50B family.</text>
</comment>
<evidence type="ECO:0000256" key="6">
    <source>
        <dbReference type="ARBA" id="ARBA00022801"/>
    </source>
</evidence>
<dbReference type="SUPFAM" id="SSF50156">
    <property type="entry name" value="PDZ domain-like"/>
    <property type="match status" value="1"/>
</dbReference>
<dbReference type="EMBL" id="PVNL01000117">
    <property type="protein sequence ID" value="PRQ01290.1"/>
    <property type="molecule type" value="Genomic_DNA"/>
</dbReference>
<dbReference type="PROSITE" id="PS50106">
    <property type="entry name" value="PDZ"/>
    <property type="match status" value="1"/>
</dbReference>
<feature type="transmembrane region" description="Helical" evidence="12">
    <location>
        <begin position="110"/>
        <end position="136"/>
    </location>
</feature>
<keyword evidence="8 12" id="KW-1133">Transmembrane helix</keyword>
<dbReference type="Pfam" id="PF17820">
    <property type="entry name" value="PDZ_6"/>
    <property type="match status" value="1"/>
</dbReference>
<comment type="subcellular location">
    <subcellularLocation>
        <location evidence="2">Membrane</location>
        <topology evidence="2">Multi-pass membrane protein</topology>
    </subcellularLocation>
</comment>
<name>A0A2S9Y852_9BACT</name>
<dbReference type="CDD" id="cd06163">
    <property type="entry name" value="S2P-M50_PDZ_RseP-like"/>
    <property type="match status" value="1"/>
</dbReference>
<dbReference type="PANTHER" id="PTHR42837:SF2">
    <property type="entry name" value="MEMBRANE METALLOPROTEASE ARASP2, CHLOROPLASTIC-RELATED"/>
    <property type="match status" value="1"/>
</dbReference>
<evidence type="ECO:0000256" key="7">
    <source>
        <dbReference type="ARBA" id="ARBA00022833"/>
    </source>
</evidence>
<evidence type="ECO:0000256" key="3">
    <source>
        <dbReference type="ARBA" id="ARBA00007931"/>
    </source>
</evidence>
<dbReference type="SMART" id="SM00228">
    <property type="entry name" value="PDZ"/>
    <property type="match status" value="1"/>
</dbReference>
<dbReference type="InterPro" id="IPR041489">
    <property type="entry name" value="PDZ_6"/>
</dbReference>
<dbReference type="GO" id="GO:0006508">
    <property type="term" value="P:proteolysis"/>
    <property type="evidence" value="ECO:0007669"/>
    <property type="project" value="UniProtKB-KW"/>
</dbReference>
<reference evidence="14 15" key="1">
    <citation type="submission" date="2018-03" db="EMBL/GenBank/DDBJ databases">
        <title>Draft Genome Sequences of the Obligatory Marine Myxobacteria Enhygromyxa salina SWB007.</title>
        <authorList>
            <person name="Poehlein A."/>
            <person name="Moghaddam J.A."/>
            <person name="Harms H."/>
            <person name="Alanjari M."/>
            <person name="Koenig G.M."/>
            <person name="Daniel R."/>
            <person name="Schaeberle T.F."/>
        </authorList>
    </citation>
    <scope>NUCLEOTIDE SEQUENCE [LARGE SCALE GENOMIC DNA]</scope>
    <source>
        <strain evidence="14 15">SWB007</strain>
    </source>
</reference>
<feature type="transmembrane region" description="Helical" evidence="12">
    <location>
        <begin position="340"/>
        <end position="357"/>
    </location>
</feature>
<evidence type="ECO:0000256" key="8">
    <source>
        <dbReference type="ARBA" id="ARBA00022989"/>
    </source>
</evidence>
<dbReference type="CDD" id="cd06779">
    <property type="entry name" value="cpPDZ_Deg_HtrA-like"/>
    <property type="match status" value="1"/>
</dbReference>
<evidence type="ECO:0000256" key="5">
    <source>
        <dbReference type="ARBA" id="ARBA00022692"/>
    </source>
</evidence>
<keyword evidence="7" id="KW-0862">Zinc</keyword>
<evidence type="ECO:0000256" key="12">
    <source>
        <dbReference type="SAM" id="Phobius"/>
    </source>
</evidence>
<evidence type="ECO:0000313" key="14">
    <source>
        <dbReference type="EMBL" id="PRQ01290.1"/>
    </source>
</evidence>
<organism evidence="14 15">
    <name type="scientific">Enhygromyxa salina</name>
    <dbReference type="NCBI Taxonomy" id="215803"/>
    <lineage>
        <taxon>Bacteria</taxon>
        <taxon>Pseudomonadati</taxon>
        <taxon>Myxococcota</taxon>
        <taxon>Polyangia</taxon>
        <taxon>Nannocystales</taxon>
        <taxon>Nannocystaceae</taxon>
        <taxon>Enhygromyxa</taxon>
    </lineage>
</organism>
<dbReference type="OrthoDB" id="9782003at2"/>
<dbReference type="GO" id="GO:0004222">
    <property type="term" value="F:metalloendopeptidase activity"/>
    <property type="evidence" value="ECO:0007669"/>
    <property type="project" value="InterPro"/>
</dbReference>
<dbReference type="InterPro" id="IPR004387">
    <property type="entry name" value="Pept_M50_Zn"/>
</dbReference>
<evidence type="ECO:0000256" key="2">
    <source>
        <dbReference type="ARBA" id="ARBA00004141"/>
    </source>
</evidence>
<dbReference type="Pfam" id="PF02163">
    <property type="entry name" value="Peptidase_M50"/>
    <property type="match status" value="1"/>
</dbReference>
<sequence length="448" mass="47135">MRGGCGGIYITVTWVLAILALSVLIIIHEFGHFACAKLGGMHVDRFSVIGIGPVILKLFTWKGTEFVISAIPFGAYVHIVGMEPEEYALDEEGNLPPPPSGYRNFRDSPLWARLLAIAGGPIANYLAAMLLVIAVFASVGLKEPIGVQVSDFRVGSPAAAAGLEVGDEILAVDGVDVRGPDARAQVIELTLARLGETVDVTVEREGEELSFPIALNSEAPAMQADLAEIGSYVPMNPGKAVVLGVEWPFTQTARQLKGLWSLISGKAEAKVGGPVAIAKAIKGSADRGAVDLIMFSALISTVLGMFNLLPLPALDGGRLIFLFYELVARRPPNKLLEERIHMGGMIALLALIGWATVNDVRPETTRVWEQAATDFEAEAIKLEKADAEPEAAQPEAPEAAPPAAEVAPPPAPEAAPPLPEDQPDAPEAAPPVPEGGPVPTPPAVPDPG</sequence>
<keyword evidence="9" id="KW-0482">Metalloprotease</keyword>
<feature type="compositionally biased region" description="Pro residues" evidence="11">
    <location>
        <begin position="407"/>
        <end position="420"/>
    </location>
</feature>
<evidence type="ECO:0000256" key="10">
    <source>
        <dbReference type="ARBA" id="ARBA00023136"/>
    </source>
</evidence>
<feature type="region of interest" description="Disordered" evidence="11">
    <location>
        <begin position="384"/>
        <end position="448"/>
    </location>
</feature>
<evidence type="ECO:0000256" key="1">
    <source>
        <dbReference type="ARBA" id="ARBA00001947"/>
    </source>
</evidence>
<evidence type="ECO:0000313" key="15">
    <source>
        <dbReference type="Proteomes" id="UP000238823"/>
    </source>
</evidence>
<dbReference type="GO" id="GO:0016020">
    <property type="term" value="C:membrane"/>
    <property type="evidence" value="ECO:0007669"/>
    <property type="project" value="UniProtKB-SubCell"/>
</dbReference>
<comment type="caution">
    <text evidence="14">The sequence shown here is derived from an EMBL/GenBank/DDBJ whole genome shotgun (WGS) entry which is preliminary data.</text>
</comment>
<protein>
    <submittedName>
        <fullName evidence="14">Regulator of sigma-W protease RasP</fullName>
        <ecNumber evidence="14">3.4.24.-</ecNumber>
    </submittedName>
</protein>
<feature type="compositionally biased region" description="Pro residues" evidence="11">
    <location>
        <begin position="428"/>
        <end position="448"/>
    </location>
</feature>
<accession>A0A2S9Y852</accession>
<evidence type="ECO:0000256" key="4">
    <source>
        <dbReference type="ARBA" id="ARBA00022670"/>
    </source>
</evidence>
<feature type="transmembrane region" description="Helical" evidence="12">
    <location>
        <begin position="289"/>
        <end position="309"/>
    </location>
</feature>
<keyword evidence="5 12" id="KW-0812">Transmembrane</keyword>
<keyword evidence="4 14" id="KW-0645">Protease</keyword>